<keyword evidence="6" id="KW-0851">Voltage-gated channel</keyword>
<name>A0AAD5Q5L3_PYTIN</name>
<dbReference type="GO" id="GO:0005886">
    <property type="term" value="C:plasma membrane"/>
    <property type="evidence" value="ECO:0007669"/>
    <property type="project" value="TreeGrafter"/>
</dbReference>
<evidence type="ECO:0000313" key="16">
    <source>
        <dbReference type="EMBL" id="KAJ0392238.1"/>
    </source>
</evidence>
<dbReference type="GO" id="GO:0034702">
    <property type="term" value="C:monoatomic ion channel complex"/>
    <property type="evidence" value="ECO:0007669"/>
    <property type="project" value="UniProtKB-KW"/>
</dbReference>
<evidence type="ECO:0000256" key="7">
    <source>
        <dbReference type="ARBA" id="ARBA00022958"/>
    </source>
</evidence>
<feature type="domain" description="Cyclic nucleotide-binding" evidence="15">
    <location>
        <begin position="744"/>
        <end position="850"/>
    </location>
</feature>
<keyword evidence="10 13" id="KW-0472">Membrane</keyword>
<dbReference type="InterPro" id="IPR050818">
    <property type="entry name" value="KCNH_animal-type"/>
</dbReference>
<evidence type="ECO:0000313" key="17">
    <source>
        <dbReference type="Proteomes" id="UP001209570"/>
    </source>
</evidence>
<feature type="transmembrane region" description="Helical" evidence="13">
    <location>
        <begin position="563"/>
        <end position="585"/>
    </location>
</feature>
<dbReference type="SUPFAM" id="SSF81324">
    <property type="entry name" value="Voltage-gated potassium channels"/>
    <property type="match status" value="1"/>
</dbReference>
<feature type="signal peptide" evidence="14">
    <location>
        <begin position="1"/>
        <end position="25"/>
    </location>
</feature>
<evidence type="ECO:0000256" key="14">
    <source>
        <dbReference type="SAM" id="SignalP"/>
    </source>
</evidence>
<dbReference type="SUPFAM" id="SSF51206">
    <property type="entry name" value="cAMP-binding domain-like"/>
    <property type="match status" value="1"/>
</dbReference>
<dbReference type="InterPro" id="IPR005821">
    <property type="entry name" value="Ion_trans_dom"/>
</dbReference>
<dbReference type="PRINTS" id="PR01463">
    <property type="entry name" value="EAGCHANLFMLY"/>
</dbReference>
<evidence type="ECO:0000256" key="5">
    <source>
        <dbReference type="ARBA" id="ARBA00022826"/>
    </source>
</evidence>
<dbReference type="InterPro" id="IPR014710">
    <property type="entry name" value="RmlC-like_jellyroll"/>
</dbReference>
<keyword evidence="3" id="KW-0633">Potassium transport</keyword>
<evidence type="ECO:0000256" key="13">
    <source>
        <dbReference type="SAM" id="Phobius"/>
    </source>
</evidence>
<dbReference type="PANTHER" id="PTHR10217">
    <property type="entry name" value="VOLTAGE AND LIGAND GATED POTASSIUM CHANNEL"/>
    <property type="match status" value="1"/>
</dbReference>
<evidence type="ECO:0000256" key="3">
    <source>
        <dbReference type="ARBA" id="ARBA00022538"/>
    </source>
</evidence>
<sequence length="886" mass="98079">MVRLSTVTSAWTVIFVARVAPSASACTLGTFKCFSGEERCITLNPLTYVSCTYDAISPIVLDKILPAVGDVLKAVTPDKLDFIIDFGITELSDQFKDLGQCISLFDGKVVKCEVLHQVHACVSTFSTAAGSLKKAGKLATLTKDRLDKVDTALSLVEDKLIPALQDQCAAGCFNDEKCSAPASSGGQLIKTITTVTTKTECYNATVDPTPITLEYKAPAGCTCIEGTATAFDYDATAYITKACAKNVAYYMDDLTPPKFLGKAYLPEMGCFVGKSTKNGCNQAVQLTANQIDYSYDFNWDLNQLQFYYFIPCVDQFGRTFAERNKPVPATPAPTYCKTVNITTTTNTTTTSVRTGAAPTRASSPERFRLASLSSLAERCRTAASRDSVDPWRLTTEGSTPILPADAWRHLLLVPSSRFWVLWSVLHLTALGYICTVMPFLTALPLRDAWSDYVNYAINVFYALDLLVSFRACFVDPETGEVVTCARRIARQYLSSPWFAFDLVMALPMDLLAPSDGASPSGMSFIVRMLRLLRLAKMLRILRFQQLLELCEDTIGVNRNKLMVLQLVGTIVLVAHLTACGFIMAATNGSVSDGTTSWIDANGLRGAPRSEVYVAALYWAFTMMTTVGFGDIVPITMLERMYSILAMVISAGTYAYVIASMSSIVSLMNLQRARYHEKINELNAYMSSRQVPSTLQLRTRQFFRYYLSKKTVFDEHGLFEVLPTNLRHELVEHYLKTAMQHLAVFERFGDRGFMRNIALHLHPVFFPPLCVVLQQDDHATEIYVVSRGTLEVSVAFEAAAAVVAVLREGDYFGEMALLCDSPQCRRLATPLAFKTSSSAQPALDLQNYRQLTRHRDDVIHEHKSRRDGLLSSKSGDEQQIPALKQVH</sequence>
<evidence type="ECO:0000256" key="11">
    <source>
        <dbReference type="ARBA" id="ARBA00023303"/>
    </source>
</evidence>
<evidence type="ECO:0000256" key="9">
    <source>
        <dbReference type="ARBA" id="ARBA00023065"/>
    </source>
</evidence>
<evidence type="ECO:0000256" key="6">
    <source>
        <dbReference type="ARBA" id="ARBA00022882"/>
    </source>
</evidence>
<comment type="subcellular location">
    <subcellularLocation>
        <location evidence="1">Membrane</location>
        <topology evidence="1">Multi-pass membrane protein</topology>
    </subcellularLocation>
</comment>
<accession>A0AAD5Q5L3</accession>
<reference evidence="16" key="1">
    <citation type="submission" date="2021-12" db="EMBL/GenBank/DDBJ databases">
        <title>Prjna785345.</title>
        <authorList>
            <person name="Rujirawat T."/>
            <person name="Krajaejun T."/>
        </authorList>
    </citation>
    <scope>NUCLEOTIDE SEQUENCE</scope>
    <source>
        <strain evidence="16">Pi057C3</strain>
    </source>
</reference>
<evidence type="ECO:0000259" key="15">
    <source>
        <dbReference type="PROSITE" id="PS50042"/>
    </source>
</evidence>
<keyword evidence="17" id="KW-1185">Reference proteome</keyword>
<dbReference type="PROSITE" id="PS50042">
    <property type="entry name" value="CNMP_BINDING_3"/>
    <property type="match status" value="1"/>
</dbReference>
<keyword evidence="9" id="KW-0406">Ion transport</keyword>
<dbReference type="InterPro" id="IPR000595">
    <property type="entry name" value="cNMP-bd_dom"/>
</dbReference>
<feature type="transmembrane region" description="Helical" evidence="13">
    <location>
        <begin position="611"/>
        <end position="631"/>
    </location>
</feature>
<dbReference type="AlphaFoldDB" id="A0AAD5Q5L3"/>
<dbReference type="PANTHER" id="PTHR10217:SF435">
    <property type="entry name" value="POTASSIUM VOLTAGE-GATED CHANNEL PROTEIN EAG"/>
    <property type="match status" value="1"/>
</dbReference>
<evidence type="ECO:0000256" key="12">
    <source>
        <dbReference type="SAM" id="MobiDB-lite"/>
    </source>
</evidence>
<keyword evidence="5" id="KW-0631">Potassium channel</keyword>
<keyword evidence="7" id="KW-0630">Potassium</keyword>
<keyword evidence="8 13" id="KW-1133">Transmembrane helix</keyword>
<dbReference type="Gene3D" id="2.60.120.10">
    <property type="entry name" value="Jelly Rolls"/>
    <property type="match status" value="1"/>
</dbReference>
<evidence type="ECO:0000256" key="8">
    <source>
        <dbReference type="ARBA" id="ARBA00022989"/>
    </source>
</evidence>
<dbReference type="GO" id="GO:0042391">
    <property type="term" value="P:regulation of membrane potential"/>
    <property type="evidence" value="ECO:0007669"/>
    <property type="project" value="TreeGrafter"/>
</dbReference>
<dbReference type="EMBL" id="JAKCXM010000683">
    <property type="protein sequence ID" value="KAJ0392238.1"/>
    <property type="molecule type" value="Genomic_DNA"/>
</dbReference>
<dbReference type="Pfam" id="PF00520">
    <property type="entry name" value="Ion_trans"/>
    <property type="match status" value="1"/>
</dbReference>
<proteinExistence type="predicted"/>
<dbReference type="Pfam" id="PF00027">
    <property type="entry name" value="cNMP_binding"/>
    <property type="match status" value="1"/>
</dbReference>
<dbReference type="InterPro" id="IPR018490">
    <property type="entry name" value="cNMP-bd_dom_sf"/>
</dbReference>
<evidence type="ECO:0000256" key="10">
    <source>
        <dbReference type="ARBA" id="ARBA00023136"/>
    </source>
</evidence>
<feature type="region of interest" description="Disordered" evidence="12">
    <location>
        <begin position="861"/>
        <end position="886"/>
    </location>
</feature>
<keyword evidence="14" id="KW-0732">Signal</keyword>
<protein>
    <recommendedName>
        <fullName evidence="15">Cyclic nucleotide-binding domain-containing protein</fullName>
    </recommendedName>
</protein>
<feature type="chain" id="PRO_5042066145" description="Cyclic nucleotide-binding domain-containing protein" evidence="14">
    <location>
        <begin position="26"/>
        <end position="886"/>
    </location>
</feature>
<evidence type="ECO:0000256" key="4">
    <source>
        <dbReference type="ARBA" id="ARBA00022692"/>
    </source>
</evidence>
<keyword evidence="4 13" id="KW-0812">Transmembrane</keyword>
<dbReference type="SMART" id="SM00100">
    <property type="entry name" value="cNMP"/>
    <property type="match status" value="1"/>
</dbReference>
<dbReference type="Gene3D" id="1.10.287.630">
    <property type="entry name" value="Helix hairpin bin"/>
    <property type="match status" value="1"/>
</dbReference>
<dbReference type="InterPro" id="IPR003938">
    <property type="entry name" value="K_chnl_volt-dep_EAG/ELK/ERG"/>
</dbReference>
<feature type="transmembrane region" description="Helical" evidence="13">
    <location>
        <begin position="419"/>
        <end position="440"/>
    </location>
</feature>
<organism evidence="16 17">
    <name type="scientific">Pythium insidiosum</name>
    <name type="common">Pythiosis disease agent</name>
    <dbReference type="NCBI Taxonomy" id="114742"/>
    <lineage>
        <taxon>Eukaryota</taxon>
        <taxon>Sar</taxon>
        <taxon>Stramenopiles</taxon>
        <taxon>Oomycota</taxon>
        <taxon>Peronosporomycetes</taxon>
        <taxon>Pythiales</taxon>
        <taxon>Pythiaceae</taxon>
        <taxon>Pythium</taxon>
    </lineage>
</organism>
<dbReference type="GO" id="GO:0005249">
    <property type="term" value="F:voltage-gated potassium channel activity"/>
    <property type="evidence" value="ECO:0007669"/>
    <property type="project" value="InterPro"/>
</dbReference>
<comment type="caution">
    <text evidence="16">The sequence shown here is derived from an EMBL/GenBank/DDBJ whole genome shotgun (WGS) entry which is preliminary data.</text>
</comment>
<feature type="transmembrane region" description="Helical" evidence="13">
    <location>
        <begin position="643"/>
        <end position="667"/>
    </location>
</feature>
<dbReference type="CDD" id="cd00038">
    <property type="entry name" value="CAP_ED"/>
    <property type="match status" value="1"/>
</dbReference>
<evidence type="ECO:0000256" key="2">
    <source>
        <dbReference type="ARBA" id="ARBA00022448"/>
    </source>
</evidence>
<keyword evidence="11" id="KW-0407">Ion channel</keyword>
<dbReference type="Proteomes" id="UP001209570">
    <property type="component" value="Unassembled WGS sequence"/>
</dbReference>
<dbReference type="Gene3D" id="1.10.287.70">
    <property type="match status" value="1"/>
</dbReference>
<evidence type="ECO:0000256" key="1">
    <source>
        <dbReference type="ARBA" id="ARBA00004141"/>
    </source>
</evidence>
<gene>
    <name evidence="16" type="ORF">P43SY_003773</name>
</gene>
<keyword evidence="2" id="KW-0813">Transport</keyword>